<organism evidence="2 3">
    <name type="scientific">Protopolystoma xenopodis</name>
    <dbReference type="NCBI Taxonomy" id="117903"/>
    <lineage>
        <taxon>Eukaryota</taxon>
        <taxon>Metazoa</taxon>
        <taxon>Spiralia</taxon>
        <taxon>Lophotrochozoa</taxon>
        <taxon>Platyhelminthes</taxon>
        <taxon>Monogenea</taxon>
        <taxon>Polyopisthocotylea</taxon>
        <taxon>Polystomatidea</taxon>
        <taxon>Polystomatidae</taxon>
        <taxon>Protopolystoma</taxon>
    </lineage>
</organism>
<evidence type="ECO:0000313" key="3">
    <source>
        <dbReference type="Proteomes" id="UP000784294"/>
    </source>
</evidence>
<evidence type="ECO:0008006" key="4">
    <source>
        <dbReference type="Google" id="ProtNLM"/>
    </source>
</evidence>
<feature type="chain" id="PRO_5018751160" description="Secreted protein" evidence="1">
    <location>
        <begin position="33"/>
        <end position="71"/>
    </location>
</feature>
<gene>
    <name evidence="2" type="ORF">PXEA_LOCUS22989</name>
</gene>
<dbReference type="AlphaFoldDB" id="A0A3S5A743"/>
<keyword evidence="1" id="KW-0732">Signal</keyword>
<protein>
    <recommendedName>
        <fullName evidence="4">Secreted protein</fullName>
    </recommendedName>
</protein>
<dbReference type="EMBL" id="CAAALY010104135">
    <property type="protein sequence ID" value="VEL29549.1"/>
    <property type="molecule type" value="Genomic_DNA"/>
</dbReference>
<feature type="signal peptide" evidence="1">
    <location>
        <begin position="1"/>
        <end position="32"/>
    </location>
</feature>
<reference evidence="2" key="1">
    <citation type="submission" date="2018-11" db="EMBL/GenBank/DDBJ databases">
        <authorList>
            <consortium name="Pathogen Informatics"/>
        </authorList>
    </citation>
    <scope>NUCLEOTIDE SEQUENCE</scope>
</reference>
<proteinExistence type="predicted"/>
<evidence type="ECO:0000313" key="2">
    <source>
        <dbReference type="EMBL" id="VEL29549.1"/>
    </source>
</evidence>
<evidence type="ECO:0000256" key="1">
    <source>
        <dbReference type="SAM" id="SignalP"/>
    </source>
</evidence>
<name>A0A3S5A743_9PLAT</name>
<dbReference type="Proteomes" id="UP000784294">
    <property type="component" value="Unassembled WGS sequence"/>
</dbReference>
<sequence>MLLRHSPRPSSLRRLLLVRLSFLDLLTTAAVADRRHLAVAMGHLAFDNSVEASDANRLPPPPAYVDVAIRH</sequence>
<comment type="caution">
    <text evidence="2">The sequence shown here is derived from an EMBL/GenBank/DDBJ whole genome shotgun (WGS) entry which is preliminary data.</text>
</comment>
<accession>A0A3S5A743</accession>
<keyword evidence="3" id="KW-1185">Reference proteome</keyword>